<accession>A0A1H5TNN3</accession>
<comment type="cofactor">
    <cofactor evidence="1">
        <name>FAD</name>
        <dbReference type="ChEBI" id="CHEBI:57692"/>
    </cofactor>
</comment>
<evidence type="ECO:0000259" key="4">
    <source>
        <dbReference type="Pfam" id="PF01593"/>
    </source>
</evidence>
<evidence type="ECO:0000256" key="3">
    <source>
        <dbReference type="PIRSR" id="PIRSR601613-1"/>
    </source>
</evidence>
<keyword evidence="2" id="KW-0560">Oxidoreductase</keyword>
<protein>
    <submittedName>
        <fullName evidence="5">Zeta-carotene desaturase</fullName>
    </submittedName>
</protein>
<dbReference type="RefSeq" id="WP_103931579.1">
    <property type="nucleotide sequence ID" value="NZ_FNVA01000001.1"/>
</dbReference>
<dbReference type="PANTHER" id="PTHR42923:SF47">
    <property type="entry name" value="BLR3003 PROTEIN"/>
    <property type="match status" value="1"/>
</dbReference>
<keyword evidence="6" id="KW-1185">Reference proteome</keyword>
<dbReference type="InterPro" id="IPR036188">
    <property type="entry name" value="FAD/NAD-bd_sf"/>
</dbReference>
<dbReference type="PRINTS" id="PR00757">
    <property type="entry name" value="AMINEOXDASEF"/>
</dbReference>
<dbReference type="AlphaFoldDB" id="A0A1H5TNN3"/>
<name>A0A1H5TNN3_9BACT</name>
<dbReference type="InterPro" id="IPR002937">
    <property type="entry name" value="Amino_oxidase"/>
</dbReference>
<feature type="binding site" evidence="3">
    <location>
        <position position="350"/>
    </location>
    <ligand>
        <name>substrate</name>
    </ligand>
</feature>
<dbReference type="EMBL" id="FNVA01000001">
    <property type="protein sequence ID" value="SEF64359.1"/>
    <property type="molecule type" value="Genomic_DNA"/>
</dbReference>
<dbReference type="NCBIfam" id="TIGR03467">
    <property type="entry name" value="HpnE"/>
    <property type="match status" value="1"/>
</dbReference>
<organism evidence="5 6">
    <name type="scientific">Bryocella elongata</name>
    <dbReference type="NCBI Taxonomy" id="863522"/>
    <lineage>
        <taxon>Bacteria</taxon>
        <taxon>Pseudomonadati</taxon>
        <taxon>Acidobacteriota</taxon>
        <taxon>Terriglobia</taxon>
        <taxon>Terriglobales</taxon>
        <taxon>Acidobacteriaceae</taxon>
        <taxon>Bryocella</taxon>
    </lineage>
</organism>
<dbReference type="InterPro" id="IPR050464">
    <property type="entry name" value="Zeta_carotene_desat/Oxidored"/>
</dbReference>
<dbReference type="SUPFAM" id="SSF51905">
    <property type="entry name" value="FAD/NAD(P)-binding domain"/>
    <property type="match status" value="1"/>
</dbReference>
<dbReference type="InterPro" id="IPR017830">
    <property type="entry name" value="SQase_HpnE"/>
</dbReference>
<gene>
    <name evidence="5" type="ORF">SAMN05421819_0681</name>
</gene>
<dbReference type="OrthoDB" id="9814556at2"/>
<dbReference type="Proteomes" id="UP000236728">
    <property type="component" value="Unassembled WGS sequence"/>
</dbReference>
<feature type="binding site" evidence="3">
    <location>
        <position position="239"/>
    </location>
    <ligand>
        <name>FAD</name>
        <dbReference type="ChEBI" id="CHEBI:57692"/>
    </ligand>
</feature>
<dbReference type="GO" id="GO:0016491">
    <property type="term" value="F:oxidoreductase activity"/>
    <property type="evidence" value="ECO:0007669"/>
    <property type="project" value="UniProtKB-KW"/>
</dbReference>
<evidence type="ECO:0000256" key="1">
    <source>
        <dbReference type="ARBA" id="ARBA00001974"/>
    </source>
</evidence>
<sequence length="476" mass="51813">MSSNSYDVIVVGAGVAGLSAAEALSRAGARVAVLDRRPYVGGRAYSYMHPTLGEVVDSQHVIVECCANVVDLAKRSGADQHLRWFDRIPFLEPSKEGAGPRLSYIGSGALPAPAHASWSFLTAKMLSAGDKLAIAQSLLKFLRSYPQTDEEPFSAWIARENPSDQAIRHFWHPLVVATLNDSFERSSTKYAGQVFHELFLKSSTGSRQGVPTIPLSEFYGYFARLAEQQGSELHLRASVDRIAQLPDASWQVTSSTGEEFTAPNLVLAIPFEQTAKLLRTLPEAAPQRANILPHLEHFEYGPYTTVHLWYDRPITELEQAGLLDSSLDWMFNKAAIRAGDPSHTNASGHYYELSIAASFDELHQSREQILADTLAELPKFFPGVLQAKLLKSGVLKEAKATFSVLPGLDAHRPNASDPGGGVFLAGDWTRTGWPSTMEGAARSGRLAAEAIATACGAPRSFLAPELPASGLMRWIL</sequence>
<evidence type="ECO:0000256" key="2">
    <source>
        <dbReference type="ARBA" id="ARBA00023002"/>
    </source>
</evidence>
<feature type="domain" description="Amine oxidase" evidence="4">
    <location>
        <begin position="15"/>
        <end position="451"/>
    </location>
</feature>
<dbReference type="PANTHER" id="PTHR42923">
    <property type="entry name" value="PROTOPORPHYRINOGEN OXIDASE"/>
    <property type="match status" value="1"/>
</dbReference>
<reference evidence="5 6" key="1">
    <citation type="submission" date="2016-10" db="EMBL/GenBank/DDBJ databases">
        <authorList>
            <person name="de Groot N.N."/>
        </authorList>
    </citation>
    <scope>NUCLEOTIDE SEQUENCE [LARGE SCALE GENOMIC DNA]</scope>
    <source>
        <strain evidence="5 6">DSM 22489</strain>
    </source>
</reference>
<evidence type="ECO:0000313" key="6">
    <source>
        <dbReference type="Proteomes" id="UP000236728"/>
    </source>
</evidence>
<dbReference type="Gene3D" id="3.50.50.60">
    <property type="entry name" value="FAD/NAD(P)-binding domain"/>
    <property type="match status" value="1"/>
</dbReference>
<dbReference type="Pfam" id="PF01593">
    <property type="entry name" value="Amino_oxidase"/>
    <property type="match status" value="1"/>
</dbReference>
<evidence type="ECO:0000313" key="5">
    <source>
        <dbReference type="EMBL" id="SEF64359.1"/>
    </source>
</evidence>
<dbReference type="InterPro" id="IPR001613">
    <property type="entry name" value="Flavin_amine_oxidase"/>
</dbReference>
<proteinExistence type="predicted"/>